<dbReference type="Pfam" id="PF13472">
    <property type="entry name" value="Lipase_GDSL_2"/>
    <property type="match status" value="1"/>
</dbReference>
<dbReference type="InterPro" id="IPR013830">
    <property type="entry name" value="SGNH_hydro"/>
</dbReference>
<dbReference type="SUPFAM" id="SSF52266">
    <property type="entry name" value="SGNH hydrolase"/>
    <property type="match status" value="1"/>
</dbReference>
<organism evidence="2 3">
    <name type="scientific">Clostridium lapidicellarium</name>
    <dbReference type="NCBI Taxonomy" id="3240931"/>
    <lineage>
        <taxon>Bacteria</taxon>
        <taxon>Bacillati</taxon>
        <taxon>Bacillota</taxon>
        <taxon>Clostridia</taxon>
        <taxon>Eubacteriales</taxon>
        <taxon>Clostridiaceae</taxon>
        <taxon>Clostridium</taxon>
    </lineage>
</organism>
<evidence type="ECO:0000313" key="2">
    <source>
        <dbReference type="EMBL" id="MEY8762085.1"/>
    </source>
</evidence>
<dbReference type="GO" id="GO:0016787">
    <property type="term" value="F:hydrolase activity"/>
    <property type="evidence" value="ECO:0007669"/>
    <property type="project" value="UniProtKB-KW"/>
</dbReference>
<gene>
    <name evidence="2" type="ORF">AB8S09_00295</name>
</gene>
<evidence type="ECO:0000259" key="1">
    <source>
        <dbReference type="Pfam" id="PF13472"/>
    </source>
</evidence>
<evidence type="ECO:0000313" key="3">
    <source>
        <dbReference type="Proteomes" id="UP001565220"/>
    </source>
</evidence>
<sequence length="237" mass="27441">METKKNYNLVVFGDSITEGVVYDSRKRRYSNLKNCFANLVGRHIKGTVCNSGRFGSTIKRGVKKMYNDVIKKTPDIVLIEFGGNDCDFNWKNIADDPDSKHKPKTDILTFRDILSDMIYTFDESNITPVLMTLPPIDYKRYFNWITKGNETAEKNVLKWLGSKIEIYNWHRKYSEMITRVAHKTKTSLIDVRSGILKQNDYSKFLCMDGIHPNMEGHSLIASIILNFVKDNYSFLLI</sequence>
<dbReference type="PANTHER" id="PTHR30383">
    <property type="entry name" value="THIOESTERASE 1/PROTEASE 1/LYSOPHOSPHOLIPASE L1"/>
    <property type="match status" value="1"/>
</dbReference>
<keyword evidence="3" id="KW-1185">Reference proteome</keyword>
<reference evidence="2 3" key="1">
    <citation type="submission" date="2024-08" db="EMBL/GenBank/DDBJ databases">
        <title>Clostridium lapicellarii sp. nov., and Clostridium renhuaiense sp. nov., two species isolated from the mud in a fermentation cellar used for producing sauce-flavour Chinese liquors.</title>
        <authorList>
            <person name="Yang F."/>
            <person name="Wang H."/>
            <person name="Chen L.Q."/>
            <person name="Zhou N."/>
            <person name="Lu J.J."/>
            <person name="Pu X.X."/>
            <person name="Wan B."/>
            <person name="Wang L."/>
            <person name="Liu S.J."/>
        </authorList>
    </citation>
    <scope>NUCLEOTIDE SEQUENCE [LARGE SCALE GENOMIC DNA]</scope>
    <source>
        <strain evidence="2 3">MT-113</strain>
    </source>
</reference>
<protein>
    <submittedName>
        <fullName evidence="2">SGNH/GDSL hydrolase family protein</fullName>
    </submittedName>
</protein>
<proteinExistence type="predicted"/>
<feature type="domain" description="SGNH hydrolase-type esterase" evidence="1">
    <location>
        <begin position="11"/>
        <end position="218"/>
    </location>
</feature>
<name>A0ABV4DS63_9CLOT</name>
<dbReference type="Gene3D" id="3.40.50.1110">
    <property type="entry name" value="SGNH hydrolase"/>
    <property type="match status" value="1"/>
</dbReference>
<accession>A0ABV4DS63</accession>
<dbReference type="CDD" id="cd00229">
    <property type="entry name" value="SGNH_hydrolase"/>
    <property type="match status" value="1"/>
</dbReference>
<dbReference type="Proteomes" id="UP001565220">
    <property type="component" value="Unassembled WGS sequence"/>
</dbReference>
<keyword evidence="2" id="KW-0378">Hydrolase</keyword>
<comment type="caution">
    <text evidence="2">The sequence shown here is derived from an EMBL/GenBank/DDBJ whole genome shotgun (WGS) entry which is preliminary data.</text>
</comment>
<dbReference type="PANTHER" id="PTHR30383:SF5">
    <property type="entry name" value="SGNH HYDROLASE-TYPE ESTERASE DOMAIN-CONTAINING PROTEIN"/>
    <property type="match status" value="1"/>
</dbReference>
<dbReference type="InterPro" id="IPR051532">
    <property type="entry name" value="Ester_Hydrolysis_Enzymes"/>
</dbReference>
<dbReference type="RefSeq" id="WP_294180554.1">
    <property type="nucleotide sequence ID" value="NZ_JBGFFE010000001.1"/>
</dbReference>
<dbReference type="EMBL" id="JBGFFE010000001">
    <property type="protein sequence ID" value="MEY8762085.1"/>
    <property type="molecule type" value="Genomic_DNA"/>
</dbReference>
<dbReference type="InterPro" id="IPR036514">
    <property type="entry name" value="SGNH_hydro_sf"/>
</dbReference>